<evidence type="ECO:0000313" key="3">
    <source>
        <dbReference type="WormBase" id="Y26D4A.21"/>
    </source>
</evidence>
<reference evidence="1 2" key="1">
    <citation type="journal article" date="1998" name="Science">
        <title>Genome sequence of the nematode C. elegans: a platform for investigating biology.</title>
        <authorList>
            <consortium name="The C. elegans sequencing consortium"/>
            <person name="Sulson J.E."/>
            <person name="Waterston R."/>
        </authorList>
    </citation>
    <scope>NUCLEOTIDE SEQUENCE [LARGE SCALE GENOMIC DNA]</scope>
    <source>
        <strain evidence="1 2">Bristol N2</strain>
    </source>
</reference>
<sequence length="157" mass="18177">MSDAELKYEYPLHVVDPKNLTTCQQAEVNKRQNEADRIKKMISKRDVLAAKLRVLDDDIRNEVARMNARREAYDLDVASKMRREDATLSLRKRKLMQMDNRLDNEADILEKRARALEDQNVRFIQPTTTPTSLAPTSPTIRMSMLTLQAIQSDEESN</sequence>
<dbReference type="EMBL" id="BX284601">
    <property type="protein sequence ID" value="CAQ35063.2"/>
    <property type="molecule type" value="Genomic_DNA"/>
</dbReference>
<dbReference type="eggNOG" id="ENOG502T3JX">
    <property type="taxonomic scope" value="Eukaryota"/>
</dbReference>
<dbReference type="UCSC" id="Y26D4A.21">
    <property type="organism name" value="c. elegans"/>
</dbReference>
<dbReference type="AGR" id="WB:WBGene00077684"/>
<proteinExistence type="predicted"/>
<evidence type="ECO:0000313" key="2">
    <source>
        <dbReference type="Proteomes" id="UP000001940"/>
    </source>
</evidence>
<name>B1V8J7_CAEEL</name>
<gene>
    <name evidence="1" type="ORF">CELE_Y26D4A.21</name>
    <name evidence="1 3" type="ORF">Y26D4A.21</name>
</gene>
<dbReference type="WormBase" id="Y26D4A.21">
    <property type="protein sequence ID" value="CE48048"/>
    <property type="gene ID" value="WBGene00077684"/>
</dbReference>
<dbReference type="InParanoid" id="B1V8J7"/>
<accession>B1V8J7</accession>
<dbReference type="CTD" id="6418607"/>
<organism evidence="1 2">
    <name type="scientific">Caenorhabditis elegans</name>
    <dbReference type="NCBI Taxonomy" id="6239"/>
    <lineage>
        <taxon>Eukaryota</taxon>
        <taxon>Metazoa</taxon>
        <taxon>Ecdysozoa</taxon>
        <taxon>Nematoda</taxon>
        <taxon>Chromadorea</taxon>
        <taxon>Rhabditida</taxon>
        <taxon>Rhabditina</taxon>
        <taxon>Rhabditomorpha</taxon>
        <taxon>Rhabditoidea</taxon>
        <taxon>Rhabditidae</taxon>
        <taxon>Peloderinae</taxon>
        <taxon>Caenorhabditis</taxon>
    </lineage>
</organism>
<dbReference type="PaxDb" id="6239-Y26D4A.21"/>
<dbReference type="Proteomes" id="UP000001940">
    <property type="component" value="Chromosome I"/>
</dbReference>
<keyword evidence="2" id="KW-1185">Reference proteome</keyword>
<dbReference type="SMR" id="B1V8J7"/>
<dbReference type="FunCoup" id="B1V8J7">
    <property type="interactions" value="352"/>
</dbReference>
<dbReference type="RefSeq" id="NP_001122536.2">
    <property type="nucleotide sequence ID" value="NM_001129064.2"/>
</dbReference>
<evidence type="ECO:0000313" key="1">
    <source>
        <dbReference type="EMBL" id="CAQ35063.2"/>
    </source>
</evidence>
<dbReference type="Bgee" id="WBGene00077684">
    <property type="expression patterns" value="Expressed in pharyngeal muscle cell (C elegans) and 3 other cell types or tissues"/>
</dbReference>
<dbReference type="GeneID" id="6418607"/>
<dbReference type="HOGENOM" id="CLU_1679518_0_0_1"/>
<protein>
    <submittedName>
        <fullName evidence="1">Uncharacterized protein</fullName>
    </submittedName>
</protein>
<dbReference type="KEGG" id="cel:CELE_Y26D4A.21"/>
<dbReference type="AlphaFoldDB" id="B1V8J7"/>